<protein>
    <submittedName>
        <fullName evidence="11">TRAP-type C4-dicarboxylate transport system, small permease component</fullName>
    </submittedName>
</protein>
<dbReference type="GO" id="GO:0005886">
    <property type="term" value="C:plasma membrane"/>
    <property type="evidence" value="ECO:0007669"/>
    <property type="project" value="UniProtKB-SubCell"/>
</dbReference>
<dbReference type="PANTHER" id="PTHR35011">
    <property type="entry name" value="2,3-DIKETO-L-GULONATE TRAP TRANSPORTER SMALL PERMEASE PROTEIN YIAM"/>
    <property type="match status" value="1"/>
</dbReference>
<keyword evidence="6 9" id="KW-1133">Transmembrane helix</keyword>
<dbReference type="GO" id="GO:0022857">
    <property type="term" value="F:transmembrane transporter activity"/>
    <property type="evidence" value="ECO:0007669"/>
    <property type="project" value="TreeGrafter"/>
</dbReference>
<sequence>MAFFDKFAKGFSMAVAYIAYISLTLMMLFVGVAAVARALHKPIIGDIEIVQLGMVILIAGALAYTEYKNGHVEVGIIVDHFPSTIQKILNIFSLILTVIFSLTVAYAFYTKFDAQHSSVLLGYKFYPLKILLIIGFIAWALMAIQKITVLLRMKGYEKWEE</sequence>
<feature type="transmembrane region" description="Helical" evidence="9">
    <location>
        <begin position="12"/>
        <end position="37"/>
    </location>
</feature>
<keyword evidence="7 9" id="KW-0472">Membrane</keyword>
<keyword evidence="4" id="KW-0997">Cell inner membrane</keyword>
<evidence type="ECO:0000256" key="1">
    <source>
        <dbReference type="ARBA" id="ARBA00004429"/>
    </source>
</evidence>
<evidence type="ECO:0000256" key="5">
    <source>
        <dbReference type="ARBA" id="ARBA00022692"/>
    </source>
</evidence>
<keyword evidence="12" id="KW-1185">Reference proteome</keyword>
<organism evidence="11 12">
    <name type="scientific">Solibacillus isronensis B3W22</name>
    <dbReference type="NCBI Taxonomy" id="1224748"/>
    <lineage>
        <taxon>Bacteria</taxon>
        <taxon>Bacillati</taxon>
        <taxon>Bacillota</taxon>
        <taxon>Bacilli</taxon>
        <taxon>Bacillales</taxon>
        <taxon>Caryophanaceae</taxon>
        <taxon>Solibacillus</taxon>
    </lineage>
</organism>
<feature type="domain" description="Tripartite ATP-independent periplasmic transporters DctQ component" evidence="10">
    <location>
        <begin position="26"/>
        <end position="151"/>
    </location>
</feature>
<evidence type="ECO:0000313" key="11">
    <source>
        <dbReference type="EMBL" id="EKB45168.1"/>
    </source>
</evidence>
<name>K1L3G1_9BACL</name>
<dbReference type="RefSeq" id="WP_008406103.1">
    <property type="nucleotide sequence ID" value="NZ_AMCK01000009.1"/>
</dbReference>
<comment type="similarity">
    <text evidence="8">Belongs to the TRAP transporter small permease family.</text>
</comment>
<dbReference type="PANTHER" id="PTHR35011:SF2">
    <property type="entry name" value="2,3-DIKETO-L-GULONATE TRAP TRANSPORTER SMALL PERMEASE PROTEIN YIAM"/>
    <property type="match status" value="1"/>
</dbReference>
<keyword evidence="5 9" id="KW-0812">Transmembrane</keyword>
<evidence type="ECO:0000256" key="9">
    <source>
        <dbReference type="SAM" id="Phobius"/>
    </source>
</evidence>
<dbReference type="AlphaFoldDB" id="K1L3G1"/>
<evidence type="ECO:0000256" key="7">
    <source>
        <dbReference type="ARBA" id="ARBA00023136"/>
    </source>
</evidence>
<dbReference type="PATRIC" id="fig|1224748.3.peg.2026"/>
<feature type="transmembrane region" description="Helical" evidence="9">
    <location>
        <begin position="125"/>
        <end position="144"/>
    </location>
</feature>
<feature type="transmembrane region" description="Helical" evidence="9">
    <location>
        <begin position="88"/>
        <end position="109"/>
    </location>
</feature>
<accession>K1L3G1</accession>
<evidence type="ECO:0000256" key="4">
    <source>
        <dbReference type="ARBA" id="ARBA00022519"/>
    </source>
</evidence>
<evidence type="ECO:0000256" key="3">
    <source>
        <dbReference type="ARBA" id="ARBA00022475"/>
    </source>
</evidence>
<proteinExistence type="inferred from homology"/>
<gene>
    <name evidence="11" type="ORF">B857_02047</name>
</gene>
<comment type="subcellular location">
    <subcellularLocation>
        <location evidence="1">Cell inner membrane</location>
        <topology evidence="1">Multi-pass membrane protein</topology>
    </subcellularLocation>
</comment>
<evidence type="ECO:0000256" key="2">
    <source>
        <dbReference type="ARBA" id="ARBA00022448"/>
    </source>
</evidence>
<evidence type="ECO:0000256" key="8">
    <source>
        <dbReference type="ARBA" id="ARBA00038436"/>
    </source>
</evidence>
<dbReference type="Proteomes" id="UP000004738">
    <property type="component" value="Unassembled WGS sequence"/>
</dbReference>
<evidence type="ECO:0000259" key="10">
    <source>
        <dbReference type="Pfam" id="PF04290"/>
    </source>
</evidence>
<dbReference type="EMBL" id="AMCK01000009">
    <property type="protein sequence ID" value="EKB45168.1"/>
    <property type="molecule type" value="Genomic_DNA"/>
</dbReference>
<dbReference type="Pfam" id="PF04290">
    <property type="entry name" value="DctQ"/>
    <property type="match status" value="1"/>
</dbReference>
<reference evidence="11 12" key="1">
    <citation type="journal article" date="2012" name="J. Bacteriol.">
        <title>Draft Genome Sequence of Bacillus isronensis Strain B3W22, Isolated from the Upper Atmosphere.</title>
        <authorList>
            <person name="Shivaji S."/>
            <person name="Ara S."/>
            <person name="Singh S.K."/>
            <person name="Bandi S."/>
            <person name="Singh A."/>
            <person name="Pinnaka A.K."/>
        </authorList>
    </citation>
    <scope>NUCLEOTIDE SEQUENCE [LARGE SCALE GENOMIC DNA]</scope>
    <source>
        <strain evidence="11 12">B3W22</strain>
    </source>
</reference>
<dbReference type="InterPro" id="IPR055348">
    <property type="entry name" value="DctQ"/>
</dbReference>
<keyword evidence="3" id="KW-1003">Cell membrane</keyword>
<comment type="caution">
    <text evidence="11">The sequence shown here is derived from an EMBL/GenBank/DDBJ whole genome shotgun (WGS) entry which is preliminary data.</text>
</comment>
<feature type="transmembrane region" description="Helical" evidence="9">
    <location>
        <begin position="49"/>
        <end position="67"/>
    </location>
</feature>
<keyword evidence="2" id="KW-0813">Transport</keyword>
<dbReference type="InterPro" id="IPR007387">
    <property type="entry name" value="TRAP_DctQ"/>
</dbReference>
<evidence type="ECO:0000256" key="6">
    <source>
        <dbReference type="ARBA" id="ARBA00022989"/>
    </source>
</evidence>
<dbReference type="GO" id="GO:0015740">
    <property type="term" value="P:C4-dicarboxylate transport"/>
    <property type="evidence" value="ECO:0007669"/>
    <property type="project" value="TreeGrafter"/>
</dbReference>
<evidence type="ECO:0000313" key="12">
    <source>
        <dbReference type="Proteomes" id="UP000004738"/>
    </source>
</evidence>